<evidence type="ECO:0000256" key="2">
    <source>
        <dbReference type="SAM" id="Phobius"/>
    </source>
</evidence>
<evidence type="ECO:0008006" key="7">
    <source>
        <dbReference type="Google" id="ProtNLM"/>
    </source>
</evidence>
<feature type="region of interest" description="Disordered" evidence="1">
    <location>
        <begin position="88"/>
        <end position="111"/>
    </location>
</feature>
<reference evidence="5 6" key="1">
    <citation type="submission" date="2019-07" db="EMBL/GenBank/DDBJ databases">
        <title>Genomics analysis of Aphanomyces spp. identifies a new class of oomycete effector associated with host adaptation.</title>
        <authorList>
            <person name="Gaulin E."/>
        </authorList>
    </citation>
    <scope>NUCLEOTIDE SEQUENCE [LARGE SCALE GENOMIC DNA]</scope>
    <source>
        <strain evidence="5 6">ATCC 201684</strain>
    </source>
</reference>
<name>A0A6G0W612_9STRA</name>
<dbReference type="InterPro" id="IPR006797">
    <property type="entry name" value="PRELI/MSF1_dom"/>
</dbReference>
<dbReference type="Gene3D" id="1.20.80.10">
    <property type="match status" value="1"/>
</dbReference>
<dbReference type="VEuPathDB" id="FungiDB:AeMF1_013439"/>
<gene>
    <name evidence="5" type="ORF">Ae201684_018356</name>
</gene>
<feature type="domain" description="ACB" evidence="4">
    <location>
        <begin position="5"/>
        <end position="94"/>
    </location>
</feature>
<dbReference type="Pfam" id="PF00887">
    <property type="entry name" value="ACBP"/>
    <property type="match status" value="1"/>
</dbReference>
<dbReference type="PROSITE" id="PS51228">
    <property type="entry name" value="ACB_2"/>
    <property type="match status" value="1"/>
</dbReference>
<evidence type="ECO:0000313" key="5">
    <source>
        <dbReference type="EMBL" id="KAF0722517.1"/>
    </source>
</evidence>
<dbReference type="AlphaFoldDB" id="A0A6G0W612"/>
<accession>A0A6G0W612</accession>
<dbReference type="InterPro" id="IPR000582">
    <property type="entry name" value="Acyl-CoA-binding_protein"/>
</dbReference>
<dbReference type="SUPFAM" id="SSF47027">
    <property type="entry name" value="Acyl-CoA binding protein"/>
    <property type="match status" value="1"/>
</dbReference>
<dbReference type="GO" id="GO:0005758">
    <property type="term" value="C:mitochondrial intermembrane space"/>
    <property type="evidence" value="ECO:0007669"/>
    <property type="project" value="InterPro"/>
</dbReference>
<evidence type="ECO:0000259" key="3">
    <source>
        <dbReference type="PROSITE" id="PS50904"/>
    </source>
</evidence>
<dbReference type="InterPro" id="IPR035984">
    <property type="entry name" value="Acyl-CoA-binding_sf"/>
</dbReference>
<keyword evidence="2" id="KW-1133">Transmembrane helix</keyword>
<keyword evidence="2" id="KW-0812">Transmembrane</keyword>
<evidence type="ECO:0000256" key="1">
    <source>
        <dbReference type="SAM" id="MobiDB-lite"/>
    </source>
</evidence>
<dbReference type="Pfam" id="PF04707">
    <property type="entry name" value="PRELI"/>
    <property type="match status" value="1"/>
</dbReference>
<dbReference type="InterPro" id="IPR037365">
    <property type="entry name" value="Slowmo/Ups"/>
</dbReference>
<keyword evidence="2" id="KW-0472">Membrane</keyword>
<evidence type="ECO:0000259" key="4">
    <source>
        <dbReference type="PROSITE" id="PS51228"/>
    </source>
</evidence>
<dbReference type="InterPro" id="IPR014352">
    <property type="entry name" value="FERM/acyl-CoA-bd_prot_sf"/>
</dbReference>
<feature type="transmembrane region" description="Helical" evidence="2">
    <location>
        <begin position="121"/>
        <end position="142"/>
    </location>
</feature>
<dbReference type="PROSITE" id="PS50904">
    <property type="entry name" value="PRELI_MSF1"/>
    <property type="match status" value="1"/>
</dbReference>
<keyword evidence="6" id="KW-1185">Reference proteome</keyword>
<feature type="domain" description="PRELI/MSF1" evidence="3">
    <location>
        <begin position="252"/>
        <end position="426"/>
    </location>
</feature>
<dbReference type="Proteomes" id="UP000481153">
    <property type="component" value="Unassembled WGS sequence"/>
</dbReference>
<evidence type="ECO:0000313" key="6">
    <source>
        <dbReference type="Proteomes" id="UP000481153"/>
    </source>
</evidence>
<proteinExistence type="predicted"/>
<dbReference type="PANTHER" id="PTHR11158">
    <property type="entry name" value="MSF1/PX19 RELATED"/>
    <property type="match status" value="1"/>
</dbReference>
<dbReference type="EMBL" id="VJMJ01000331">
    <property type="protein sequence ID" value="KAF0722517.1"/>
    <property type="molecule type" value="Genomic_DNA"/>
</dbReference>
<protein>
    <recommendedName>
        <fullName evidence="7">ACB domain-containing protein</fullName>
    </recommendedName>
</protein>
<feature type="compositionally biased region" description="Low complexity" evidence="1">
    <location>
        <begin position="96"/>
        <end position="105"/>
    </location>
</feature>
<organism evidence="5 6">
    <name type="scientific">Aphanomyces euteiches</name>
    <dbReference type="NCBI Taxonomy" id="100861"/>
    <lineage>
        <taxon>Eukaryota</taxon>
        <taxon>Sar</taxon>
        <taxon>Stramenopiles</taxon>
        <taxon>Oomycota</taxon>
        <taxon>Saprolegniomycetes</taxon>
        <taxon>Saprolegniales</taxon>
        <taxon>Verrucalvaceae</taxon>
        <taxon>Aphanomyces</taxon>
    </lineage>
</organism>
<comment type="caution">
    <text evidence="5">The sequence shown here is derived from an EMBL/GenBank/DDBJ whole genome shotgun (WGS) entry which is preliminary data.</text>
</comment>
<sequence length="426" mass="48169">MDDSLESNFETAVARALEAQTTHKNLLARQSLQLYGLLQQAHHGDIDTDRPRCPVNYEGKAKWDAWAARRGMTTTAAKEEYTRLVESILPAPPPTSRSSPSQPTRQMKRFKQSTQAPLPRVIAELFVSFIVLVVAMSFVVWASREVDEHCRSSTSHSCDIWVQSRQIRAAIAWISVGLALGSLLHSNLLKWNILSVLYIENTEKAPQTTLPPATPPSSEEQLIHDLGLVMGKVGSATNEHPVMVFSPSEGSSSLGSTRSVMQHPFDAAANMHFRRFKEPLPDPMQPSLAAIELIEEIPLPQWHCVYRKRKLKIKNNIPAFLKRFASDDFFYLLEESLWDKANEVLYVRGRNESFADLVLVEDFLHFQRHPHENGWSQVTQTGACRIGNAFGFLRSTVQGFVRESYSRSVKRAQDYLVDRLDEEANL</sequence>
<dbReference type="GO" id="GO:0000062">
    <property type="term" value="F:fatty-acyl-CoA binding"/>
    <property type="evidence" value="ECO:0007669"/>
    <property type="project" value="InterPro"/>
</dbReference>